<protein>
    <submittedName>
        <fullName evidence="2">Uncharacterized protein</fullName>
    </submittedName>
</protein>
<dbReference type="RefSeq" id="WP_184171520.1">
    <property type="nucleotide sequence ID" value="NZ_BAABAG010000001.1"/>
</dbReference>
<proteinExistence type="predicted"/>
<dbReference type="AlphaFoldDB" id="A0A7W9JIB8"/>
<feature type="signal peptide" evidence="1">
    <location>
        <begin position="1"/>
        <end position="29"/>
    </location>
</feature>
<evidence type="ECO:0000313" key="2">
    <source>
        <dbReference type="EMBL" id="MBB5848407.1"/>
    </source>
</evidence>
<dbReference type="EMBL" id="JACHMW010000001">
    <property type="protein sequence ID" value="MBB5848407.1"/>
    <property type="molecule type" value="Genomic_DNA"/>
</dbReference>
<gene>
    <name evidence="2" type="ORF">HDA33_000971</name>
</gene>
<evidence type="ECO:0000313" key="3">
    <source>
        <dbReference type="Proteomes" id="UP000567246"/>
    </source>
</evidence>
<organism evidence="2 3">
    <name type="scientific">Micrococcus endophyticus</name>
    <dbReference type="NCBI Taxonomy" id="455343"/>
    <lineage>
        <taxon>Bacteria</taxon>
        <taxon>Bacillati</taxon>
        <taxon>Actinomycetota</taxon>
        <taxon>Actinomycetes</taxon>
        <taxon>Micrococcales</taxon>
        <taxon>Micrococcaceae</taxon>
        <taxon>Micrococcus</taxon>
    </lineage>
</organism>
<sequence length="90" mass="10047">MEMMKAVTSAGAAVALALGTVAVASPAEARPRTWTGQWSSYGDCQWGTSSKLRELKKVDRSAHTIARCIWIDNRYYKKKWVSHINYVKVG</sequence>
<feature type="chain" id="PRO_5031106077" evidence="1">
    <location>
        <begin position="30"/>
        <end position="90"/>
    </location>
</feature>
<evidence type="ECO:0000256" key="1">
    <source>
        <dbReference type="SAM" id="SignalP"/>
    </source>
</evidence>
<dbReference type="Proteomes" id="UP000567246">
    <property type="component" value="Unassembled WGS sequence"/>
</dbReference>
<reference evidence="2 3" key="1">
    <citation type="submission" date="2020-08" db="EMBL/GenBank/DDBJ databases">
        <title>Sequencing the genomes of 1000 actinobacteria strains.</title>
        <authorList>
            <person name="Klenk H.-P."/>
        </authorList>
    </citation>
    <scope>NUCLEOTIDE SEQUENCE [LARGE SCALE GENOMIC DNA]</scope>
    <source>
        <strain evidence="2 3">DSM 17945</strain>
    </source>
</reference>
<accession>A0A7W9JIB8</accession>
<comment type="caution">
    <text evidence="2">The sequence shown here is derived from an EMBL/GenBank/DDBJ whole genome shotgun (WGS) entry which is preliminary data.</text>
</comment>
<keyword evidence="1" id="KW-0732">Signal</keyword>
<keyword evidence="3" id="KW-1185">Reference proteome</keyword>
<name>A0A7W9JIB8_9MICC</name>